<dbReference type="STRING" id="570519.SAMN04488116_0955"/>
<accession>A0A1M5IVJ8</accession>
<dbReference type="EMBL" id="FQWL01000001">
    <property type="protein sequence ID" value="SHG32358.1"/>
    <property type="molecule type" value="Genomic_DNA"/>
</dbReference>
<dbReference type="PANTHER" id="PTHR43233:SF1">
    <property type="entry name" value="FAMILY N-ACETYLTRANSFERASE, PUTATIVE (AFU_ORTHOLOGUE AFUA_6G03350)-RELATED"/>
    <property type="match status" value="1"/>
</dbReference>
<dbReference type="Proteomes" id="UP000184532">
    <property type="component" value="Unassembled WGS sequence"/>
</dbReference>
<dbReference type="InterPro" id="IPR000182">
    <property type="entry name" value="GNAT_dom"/>
</dbReference>
<keyword evidence="2" id="KW-0808">Transferase</keyword>
<name>A0A1M5IVJ8_9FLAO</name>
<dbReference type="PANTHER" id="PTHR43233">
    <property type="entry name" value="FAMILY N-ACETYLTRANSFERASE, PUTATIVE (AFU_ORTHOLOGUE AFUA_6G03350)-RELATED"/>
    <property type="match status" value="1"/>
</dbReference>
<dbReference type="CDD" id="cd04301">
    <property type="entry name" value="NAT_SF"/>
    <property type="match status" value="1"/>
</dbReference>
<sequence>MRTYISSDKTLLDVDKIHDAIKSSYWGGYRTLEMTQKTIDSSICFGIYNEDDVQLGFGRVLTDGVVFAYIMDVIIFNGFRGKGLGKMLTQHILEYPEINKVHTVALKTMDAHGLYQAYGFEKVGDSKMWMAKDNATYDIQ</sequence>
<organism evidence="2 3">
    <name type="scientific">Flagellimonas flava</name>
    <dbReference type="NCBI Taxonomy" id="570519"/>
    <lineage>
        <taxon>Bacteria</taxon>
        <taxon>Pseudomonadati</taxon>
        <taxon>Bacteroidota</taxon>
        <taxon>Flavobacteriia</taxon>
        <taxon>Flavobacteriales</taxon>
        <taxon>Flavobacteriaceae</taxon>
        <taxon>Flagellimonas</taxon>
    </lineage>
</organism>
<dbReference type="PROSITE" id="PS51186">
    <property type="entry name" value="GNAT"/>
    <property type="match status" value="1"/>
</dbReference>
<evidence type="ECO:0000313" key="2">
    <source>
        <dbReference type="EMBL" id="SHG32358.1"/>
    </source>
</evidence>
<evidence type="ECO:0000259" key="1">
    <source>
        <dbReference type="PROSITE" id="PS51186"/>
    </source>
</evidence>
<gene>
    <name evidence="2" type="ORF">SAMN04488116_0955</name>
</gene>
<dbReference type="AlphaFoldDB" id="A0A1M5IVJ8"/>
<proteinExistence type="predicted"/>
<dbReference type="RefSeq" id="WP_073176787.1">
    <property type="nucleotide sequence ID" value="NZ_FQWL01000001.1"/>
</dbReference>
<evidence type="ECO:0000313" key="3">
    <source>
        <dbReference type="Proteomes" id="UP000184532"/>
    </source>
</evidence>
<dbReference type="SUPFAM" id="SSF55729">
    <property type="entry name" value="Acyl-CoA N-acyltransferases (Nat)"/>
    <property type="match status" value="1"/>
</dbReference>
<dbReference type="InterPro" id="IPR053144">
    <property type="entry name" value="Acetyltransferase_Butenolide"/>
</dbReference>
<reference evidence="3" key="1">
    <citation type="submission" date="2016-11" db="EMBL/GenBank/DDBJ databases">
        <authorList>
            <person name="Varghese N."/>
            <person name="Submissions S."/>
        </authorList>
    </citation>
    <scope>NUCLEOTIDE SEQUENCE [LARGE SCALE GENOMIC DNA]</scope>
    <source>
        <strain evidence="3">DSM 22638</strain>
    </source>
</reference>
<dbReference type="Gene3D" id="3.40.630.30">
    <property type="match status" value="1"/>
</dbReference>
<dbReference type="InterPro" id="IPR016181">
    <property type="entry name" value="Acyl_CoA_acyltransferase"/>
</dbReference>
<dbReference type="OrthoDB" id="3216107at2"/>
<dbReference type="Pfam" id="PF13508">
    <property type="entry name" value="Acetyltransf_7"/>
    <property type="match status" value="1"/>
</dbReference>
<keyword evidence="3" id="KW-1185">Reference proteome</keyword>
<protein>
    <submittedName>
        <fullName evidence="2">Acetyltransferase (GNAT) domain-containing protein</fullName>
    </submittedName>
</protein>
<dbReference type="GO" id="GO:0016747">
    <property type="term" value="F:acyltransferase activity, transferring groups other than amino-acyl groups"/>
    <property type="evidence" value="ECO:0007669"/>
    <property type="project" value="InterPro"/>
</dbReference>
<feature type="domain" description="N-acetyltransferase" evidence="1">
    <location>
        <begin position="1"/>
        <end position="140"/>
    </location>
</feature>